<evidence type="ECO:0000313" key="2">
    <source>
        <dbReference type="Proteomes" id="UP000583929"/>
    </source>
</evidence>
<organism evidence="1 2">
    <name type="scientific">Cannabis sativa</name>
    <name type="common">Hemp</name>
    <name type="synonym">Marijuana</name>
    <dbReference type="NCBI Taxonomy" id="3483"/>
    <lineage>
        <taxon>Eukaryota</taxon>
        <taxon>Viridiplantae</taxon>
        <taxon>Streptophyta</taxon>
        <taxon>Embryophyta</taxon>
        <taxon>Tracheophyta</taxon>
        <taxon>Spermatophyta</taxon>
        <taxon>Magnoliopsida</taxon>
        <taxon>eudicotyledons</taxon>
        <taxon>Gunneridae</taxon>
        <taxon>Pentapetalae</taxon>
        <taxon>rosids</taxon>
        <taxon>fabids</taxon>
        <taxon>Rosales</taxon>
        <taxon>Cannabaceae</taxon>
        <taxon>Cannabis</taxon>
    </lineage>
</organism>
<dbReference type="Proteomes" id="UP000583929">
    <property type="component" value="Unassembled WGS sequence"/>
</dbReference>
<comment type="caution">
    <text evidence="1">The sequence shown here is derived from an EMBL/GenBank/DDBJ whole genome shotgun (WGS) entry which is preliminary data.</text>
</comment>
<sequence length="121" mass="13862">MKTCQASGKLPHFIYIETREFWIRKSKSIFIFITRAWICNPWFRVAKPADALSMQLKVIGVSLIALPSISVNQRKASSYPSLLTKPEIIAVQETSPNGLSVESQMKRGNENFYTLWVDRKL</sequence>
<accession>A0A7J6DYL3</accession>
<dbReference type="AlphaFoldDB" id="A0A7J6DYL3"/>
<dbReference type="EMBL" id="JAATIQ010000567">
    <property type="protein sequence ID" value="KAF4351161.1"/>
    <property type="molecule type" value="Genomic_DNA"/>
</dbReference>
<evidence type="ECO:0000313" key="1">
    <source>
        <dbReference type="EMBL" id="KAF4351161.1"/>
    </source>
</evidence>
<reference evidence="1 2" key="1">
    <citation type="journal article" date="2020" name="bioRxiv">
        <title>Sequence and annotation of 42 cannabis genomes reveals extensive copy number variation in cannabinoid synthesis and pathogen resistance genes.</title>
        <authorList>
            <person name="Mckernan K.J."/>
            <person name="Helbert Y."/>
            <person name="Kane L.T."/>
            <person name="Ebling H."/>
            <person name="Zhang L."/>
            <person name="Liu B."/>
            <person name="Eaton Z."/>
            <person name="Mclaughlin S."/>
            <person name="Kingan S."/>
            <person name="Baybayan P."/>
            <person name="Concepcion G."/>
            <person name="Jordan M."/>
            <person name="Riva A."/>
            <person name="Barbazuk W."/>
            <person name="Harkins T."/>
        </authorList>
    </citation>
    <scope>NUCLEOTIDE SEQUENCE [LARGE SCALE GENOMIC DNA]</scope>
    <source>
        <strain evidence="2">cv. Jamaican Lion 4</strain>
        <tissue evidence="1">Leaf</tissue>
    </source>
</reference>
<keyword evidence="2" id="KW-1185">Reference proteome</keyword>
<name>A0A7J6DYL3_CANSA</name>
<gene>
    <name evidence="1" type="ORF">G4B88_005259</name>
</gene>
<proteinExistence type="predicted"/>
<protein>
    <submittedName>
        <fullName evidence="1">Uncharacterized protein</fullName>
    </submittedName>
</protein>